<dbReference type="SUPFAM" id="SSF143422">
    <property type="entry name" value="Transposase IS200-like"/>
    <property type="match status" value="1"/>
</dbReference>
<reference evidence="2 3" key="1">
    <citation type="submission" date="2019-09" db="EMBL/GenBank/DDBJ databases">
        <title>Draft genome sequence of Ginsengibacter sp. BR5-29.</title>
        <authorList>
            <person name="Im W.-T."/>
        </authorList>
    </citation>
    <scope>NUCLEOTIDE SEQUENCE [LARGE SCALE GENOMIC DNA]</scope>
    <source>
        <strain evidence="2 3">BR5-29</strain>
    </source>
</reference>
<feature type="domain" description="Transposase IS200-like" evidence="1">
    <location>
        <begin position="5"/>
        <end position="138"/>
    </location>
</feature>
<comment type="caution">
    <text evidence="2">The sequence shown here is derived from an EMBL/GenBank/DDBJ whole genome shotgun (WGS) entry which is preliminary data.</text>
</comment>
<name>A0A5J5IG02_9BACT</name>
<dbReference type="GO" id="GO:0003677">
    <property type="term" value="F:DNA binding"/>
    <property type="evidence" value="ECO:0007669"/>
    <property type="project" value="InterPro"/>
</dbReference>
<evidence type="ECO:0000259" key="1">
    <source>
        <dbReference type="SMART" id="SM01321"/>
    </source>
</evidence>
<dbReference type="GO" id="GO:0004803">
    <property type="term" value="F:transposase activity"/>
    <property type="evidence" value="ECO:0007669"/>
    <property type="project" value="InterPro"/>
</dbReference>
<dbReference type="InterPro" id="IPR002686">
    <property type="entry name" value="Transposase_17"/>
</dbReference>
<gene>
    <name evidence="2" type="ORF">FW778_14390</name>
</gene>
<dbReference type="AlphaFoldDB" id="A0A5J5IG02"/>
<dbReference type="Proteomes" id="UP000326903">
    <property type="component" value="Unassembled WGS sequence"/>
</dbReference>
<protein>
    <submittedName>
        <fullName evidence="2">Transposase</fullName>
    </submittedName>
</protein>
<dbReference type="Gene3D" id="3.30.70.1290">
    <property type="entry name" value="Transposase IS200-like"/>
    <property type="match status" value="1"/>
</dbReference>
<keyword evidence="3" id="KW-1185">Reference proteome</keyword>
<dbReference type="PANTHER" id="PTHR34322">
    <property type="entry name" value="TRANSPOSASE, Y1_TNP DOMAIN-CONTAINING"/>
    <property type="match status" value="1"/>
</dbReference>
<evidence type="ECO:0000313" key="2">
    <source>
        <dbReference type="EMBL" id="KAA9038729.1"/>
    </source>
</evidence>
<dbReference type="InterPro" id="IPR036515">
    <property type="entry name" value="Transposase_17_sf"/>
</dbReference>
<organism evidence="2 3">
    <name type="scientific">Ginsengibacter hankyongi</name>
    <dbReference type="NCBI Taxonomy" id="2607284"/>
    <lineage>
        <taxon>Bacteria</taxon>
        <taxon>Pseudomonadati</taxon>
        <taxon>Bacteroidota</taxon>
        <taxon>Chitinophagia</taxon>
        <taxon>Chitinophagales</taxon>
        <taxon>Chitinophagaceae</taxon>
        <taxon>Ginsengibacter</taxon>
    </lineage>
</organism>
<dbReference type="GO" id="GO:0006313">
    <property type="term" value="P:DNA transposition"/>
    <property type="evidence" value="ECO:0007669"/>
    <property type="project" value="InterPro"/>
</dbReference>
<sequence>MDQLQPCTYYHIFNHANGDEALFREPENYRYFLQQYYKHINGIADTYAYCLMRNHFHLLVRLETAEAITAHLPGFKNLAGVAASNLLSKQFSNFFNGYSKAFNKKYERRGSLFLENFTKKAILQKDYLAAVILYIHLNQVKHGFTQHPAHWNVSSFHNFHVERLPVLKALYENSENYFRLHEGKINSYAEYDNLERYLLN</sequence>
<dbReference type="PANTHER" id="PTHR34322:SF2">
    <property type="entry name" value="TRANSPOSASE IS200-LIKE DOMAIN-CONTAINING PROTEIN"/>
    <property type="match status" value="1"/>
</dbReference>
<dbReference type="SMART" id="SM01321">
    <property type="entry name" value="Y1_Tnp"/>
    <property type="match status" value="1"/>
</dbReference>
<evidence type="ECO:0000313" key="3">
    <source>
        <dbReference type="Proteomes" id="UP000326903"/>
    </source>
</evidence>
<dbReference type="EMBL" id="VYQF01000003">
    <property type="protein sequence ID" value="KAA9038729.1"/>
    <property type="molecule type" value="Genomic_DNA"/>
</dbReference>
<dbReference type="RefSeq" id="WP_150415450.1">
    <property type="nucleotide sequence ID" value="NZ_VYQF01000003.1"/>
</dbReference>
<accession>A0A5J5IG02</accession>
<proteinExistence type="predicted"/>